<reference evidence="2" key="1">
    <citation type="journal article" date="2021" name="PeerJ">
        <title>Extensive microbial diversity within the chicken gut microbiome revealed by metagenomics and culture.</title>
        <authorList>
            <person name="Gilroy R."/>
            <person name="Ravi A."/>
            <person name="Getino M."/>
            <person name="Pursley I."/>
            <person name="Horton D.L."/>
            <person name="Alikhan N.F."/>
            <person name="Baker D."/>
            <person name="Gharbi K."/>
            <person name="Hall N."/>
            <person name="Watson M."/>
            <person name="Adriaenssens E.M."/>
            <person name="Foster-Nyarko E."/>
            <person name="Jarju S."/>
            <person name="Secka A."/>
            <person name="Antonio M."/>
            <person name="Oren A."/>
            <person name="Chaudhuri R.R."/>
            <person name="La Ragione R."/>
            <person name="Hildebrand F."/>
            <person name="Pallen M.J."/>
        </authorList>
    </citation>
    <scope>NUCLEOTIDE SEQUENCE</scope>
    <source>
        <strain evidence="2">USAMLcec2-132</strain>
    </source>
</reference>
<dbReference type="PROSITE" id="PS51186">
    <property type="entry name" value="GNAT"/>
    <property type="match status" value="1"/>
</dbReference>
<sequence length="188" mass="21382">MKDKKVHSFADTDEKQLIIRQEEASEVKSRIARSILEALPEWFGIRESREEYIRDSADQPFFAAYSQNRPVGFLCLKKTGRATAELAVMGVLPEYHRQGIGKALFEAARVYAVRSGFLFLQVKTVEMGHYESYDRTNRFYQSIGFQEFEVFPGLWDEANPCQIYVMGLGGAAGRTEEQYGDGNGKTDL</sequence>
<dbReference type="AlphaFoldDB" id="A0A9D2SP16"/>
<evidence type="ECO:0000259" key="1">
    <source>
        <dbReference type="PROSITE" id="PS51186"/>
    </source>
</evidence>
<accession>A0A9D2SP16</accession>
<protein>
    <submittedName>
        <fullName evidence="2">GNAT family N-acetyltransferase</fullName>
    </submittedName>
</protein>
<dbReference type="Gene3D" id="3.40.630.30">
    <property type="match status" value="1"/>
</dbReference>
<dbReference type="CDD" id="cd04301">
    <property type="entry name" value="NAT_SF"/>
    <property type="match status" value="1"/>
</dbReference>
<dbReference type="Pfam" id="PF13508">
    <property type="entry name" value="Acetyltransf_7"/>
    <property type="match status" value="1"/>
</dbReference>
<organism evidence="2 3">
    <name type="scientific">Candidatus Eisenbergiella merdavium</name>
    <dbReference type="NCBI Taxonomy" id="2838551"/>
    <lineage>
        <taxon>Bacteria</taxon>
        <taxon>Bacillati</taxon>
        <taxon>Bacillota</taxon>
        <taxon>Clostridia</taxon>
        <taxon>Lachnospirales</taxon>
        <taxon>Lachnospiraceae</taxon>
        <taxon>Eisenbergiella</taxon>
    </lineage>
</organism>
<comment type="caution">
    <text evidence="2">The sequence shown here is derived from an EMBL/GenBank/DDBJ whole genome shotgun (WGS) entry which is preliminary data.</text>
</comment>
<feature type="domain" description="N-acetyltransferase" evidence="1">
    <location>
        <begin position="17"/>
        <end position="162"/>
    </location>
</feature>
<gene>
    <name evidence="2" type="ORF">H9761_07040</name>
</gene>
<proteinExistence type="predicted"/>
<reference evidence="2" key="2">
    <citation type="submission" date="2021-04" db="EMBL/GenBank/DDBJ databases">
        <authorList>
            <person name="Gilroy R."/>
        </authorList>
    </citation>
    <scope>NUCLEOTIDE SEQUENCE</scope>
    <source>
        <strain evidence="2">USAMLcec2-132</strain>
    </source>
</reference>
<evidence type="ECO:0000313" key="3">
    <source>
        <dbReference type="Proteomes" id="UP000823891"/>
    </source>
</evidence>
<dbReference type="Proteomes" id="UP000823891">
    <property type="component" value="Unassembled WGS sequence"/>
</dbReference>
<evidence type="ECO:0000313" key="2">
    <source>
        <dbReference type="EMBL" id="HJC23444.1"/>
    </source>
</evidence>
<dbReference type="GO" id="GO:0016747">
    <property type="term" value="F:acyltransferase activity, transferring groups other than amino-acyl groups"/>
    <property type="evidence" value="ECO:0007669"/>
    <property type="project" value="InterPro"/>
</dbReference>
<dbReference type="InterPro" id="IPR000182">
    <property type="entry name" value="GNAT_dom"/>
</dbReference>
<name>A0A9D2SP16_9FIRM</name>
<dbReference type="InterPro" id="IPR016181">
    <property type="entry name" value="Acyl_CoA_acyltransferase"/>
</dbReference>
<dbReference type="SUPFAM" id="SSF55729">
    <property type="entry name" value="Acyl-CoA N-acyltransferases (Nat)"/>
    <property type="match status" value="1"/>
</dbReference>
<dbReference type="EMBL" id="DWWS01000023">
    <property type="protein sequence ID" value="HJC23444.1"/>
    <property type="molecule type" value="Genomic_DNA"/>
</dbReference>